<evidence type="ECO:0000313" key="5">
    <source>
        <dbReference type="Proteomes" id="UP000198795"/>
    </source>
</evidence>
<reference evidence="4 5" key="1">
    <citation type="submission" date="2016-10" db="EMBL/GenBank/DDBJ databases">
        <authorList>
            <person name="Varghese N."/>
            <person name="Submissions S."/>
        </authorList>
    </citation>
    <scope>NUCLEOTIDE SEQUENCE [LARGE SCALE GENOMIC DNA]</scope>
    <source>
        <strain evidence="4 5">CGMCC 1.6497</strain>
    </source>
</reference>
<keyword evidence="3" id="KW-0812">Transmembrane</keyword>
<feature type="compositionally biased region" description="Low complexity" evidence="2">
    <location>
        <begin position="62"/>
        <end position="84"/>
    </location>
</feature>
<evidence type="ECO:0000256" key="3">
    <source>
        <dbReference type="SAM" id="Phobius"/>
    </source>
</evidence>
<keyword evidence="3" id="KW-0472">Membrane</keyword>
<dbReference type="EMBL" id="FNJC01000001">
    <property type="protein sequence ID" value="SDO36982.1"/>
    <property type="molecule type" value="Genomic_DNA"/>
</dbReference>
<evidence type="ECO:0000256" key="2">
    <source>
        <dbReference type="SAM" id="MobiDB-lite"/>
    </source>
</evidence>
<feature type="coiled-coil region" evidence="1">
    <location>
        <begin position="320"/>
        <end position="354"/>
    </location>
</feature>
<accession>A0A1H0J069</accession>
<sequence>MTTKKDEPGKDPIRPGETAGGKKPVATIDLKATEVGGSKSQTSAEGAKPADAKASSEKPSPDKTTASATASSSAGPSSGGAKPTETASSGKSVPPSDAKKPDAKESKPNETRTERPRSGGGFLSHLTAGIVGGFLALLGADMLGPQIPPIADKLGLPSAAHKTSETTAEIERRLAALEKATKSEDVTSRLAATDSRIDALEDLKKSVSALQETQTGLAQKAEALDAKLQAAPEGTVPEARLTKLEQQLDTLVSSAGDGNTNGLPQLAALSGRLSDLESSLGNQIAALRESVGQDVDKRVAGIAEASESARSGTQRLDRQVATVTTEAARLGQRLEALKADNTRISDTLRVVQEETGAIRSQLDAFTGDVNQKLSKLTTAEDVSSAIKPVEAQISNLSDKVSGVVSAEKDRQANAQRIVLSLELANLKRAVDRGEGYAGELAEVRKASTGVLDLKALEPYETAGVPTLKELEDTFRPVANDIIDAAAVPEDGSVLDQLIAGARSVVRVRKVNHDPSDQSVEAIVGRISTALSAGRLGEVLKEAAKLPDPAHDRAAEWIKTVEARHAVDQALGVIEGQLKASISGASAPSDANAN</sequence>
<name>A0A1H0J069_9HYPH</name>
<evidence type="ECO:0000256" key="1">
    <source>
        <dbReference type="SAM" id="Coils"/>
    </source>
</evidence>
<proteinExistence type="predicted"/>
<feature type="compositionally biased region" description="Basic and acidic residues" evidence="2">
    <location>
        <begin position="97"/>
        <end position="117"/>
    </location>
</feature>
<gene>
    <name evidence="4" type="ORF">SAMN04488061_1014</name>
</gene>
<keyword evidence="3" id="KW-1133">Transmembrane helix</keyword>
<feature type="region of interest" description="Disordered" evidence="2">
    <location>
        <begin position="1"/>
        <end position="125"/>
    </location>
</feature>
<comment type="caution">
    <text evidence="4">The sequence shown here is derived from an EMBL/GenBank/DDBJ whole genome shotgun (WGS) entry which is preliminary data.</text>
</comment>
<keyword evidence="5" id="KW-1185">Reference proteome</keyword>
<feature type="transmembrane region" description="Helical" evidence="3">
    <location>
        <begin position="122"/>
        <end position="140"/>
    </location>
</feature>
<keyword evidence="1" id="KW-0175">Coiled coil</keyword>
<protein>
    <submittedName>
        <fullName evidence="4">Uncharacterized protein</fullName>
    </submittedName>
</protein>
<feature type="compositionally biased region" description="Basic and acidic residues" evidence="2">
    <location>
        <begin position="1"/>
        <end position="14"/>
    </location>
</feature>
<dbReference type="Proteomes" id="UP000198795">
    <property type="component" value="Unassembled WGS sequence"/>
</dbReference>
<evidence type="ECO:0000313" key="4">
    <source>
        <dbReference type="EMBL" id="SDO36982.1"/>
    </source>
</evidence>
<feature type="compositionally biased region" description="Basic and acidic residues" evidence="2">
    <location>
        <begin position="48"/>
        <end position="61"/>
    </location>
</feature>
<organism evidence="4 5">
    <name type="scientific">Filomicrobium insigne</name>
    <dbReference type="NCBI Taxonomy" id="418854"/>
    <lineage>
        <taxon>Bacteria</taxon>
        <taxon>Pseudomonadati</taxon>
        <taxon>Pseudomonadota</taxon>
        <taxon>Alphaproteobacteria</taxon>
        <taxon>Hyphomicrobiales</taxon>
        <taxon>Hyphomicrobiaceae</taxon>
        <taxon>Filomicrobium</taxon>
    </lineage>
</organism>
<dbReference type="RefSeq" id="WP_090226972.1">
    <property type="nucleotide sequence ID" value="NZ_FNJC01000001.1"/>
</dbReference>